<evidence type="ECO:0000313" key="1">
    <source>
        <dbReference type="EMBL" id="MFJ2681574.1"/>
    </source>
</evidence>
<dbReference type="Proteomes" id="UP001617213">
    <property type="component" value="Unassembled WGS sequence"/>
</dbReference>
<accession>A0ABW8E6W1</accession>
<proteinExistence type="predicted"/>
<gene>
    <name evidence="1" type="ORF">ACIOWJ_26270</name>
</gene>
<sequence>MPLAQPLWNNAATCVCEVVAVIDPEGYRPKVWIILKNDYVQVLWAR</sequence>
<organism evidence="1 2">
    <name type="scientific">Pseudomonas sivasensis</name>
    <dbReference type="NCBI Taxonomy" id="1880678"/>
    <lineage>
        <taxon>Bacteria</taxon>
        <taxon>Pseudomonadati</taxon>
        <taxon>Pseudomonadota</taxon>
        <taxon>Gammaproteobacteria</taxon>
        <taxon>Pseudomonadales</taxon>
        <taxon>Pseudomonadaceae</taxon>
        <taxon>Pseudomonas</taxon>
    </lineage>
</organism>
<name>A0ABW8E6W1_9PSED</name>
<evidence type="ECO:0000313" key="2">
    <source>
        <dbReference type="Proteomes" id="UP001617213"/>
    </source>
</evidence>
<protein>
    <submittedName>
        <fullName evidence="1">RNA pyrophosphohydrolase</fullName>
    </submittedName>
</protein>
<dbReference type="EMBL" id="JBIUWZ010000060">
    <property type="protein sequence ID" value="MFJ2681574.1"/>
    <property type="molecule type" value="Genomic_DNA"/>
</dbReference>
<comment type="caution">
    <text evidence="1">The sequence shown here is derived from an EMBL/GenBank/DDBJ whole genome shotgun (WGS) entry which is preliminary data.</text>
</comment>
<reference evidence="1 2" key="1">
    <citation type="submission" date="2024-10" db="EMBL/GenBank/DDBJ databases">
        <title>The Natural Products Discovery Center: Release of the First 8490 Sequenced Strains for Exploring Actinobacteria Biosynthetic Diversity.</title>
        <authorList>
            <person name="Kalkreuter E."/>
            <person name="Kautsar S.A."/>
            <person name="Yang D."/>
            <person name="Bader C.D."/>
            <person name="Teijaro C.N."/>
            <person name="Fluegel L."/>
            <person name="Davis C.M."/>
            <person name="Simpson J.R."/>
            <person name="Lauterbach L."/>
            <person name="Steele A.D."/>
            <person name="Gui C."/>
            <person name="Meng S."/>
            <person name="Li G."/>
            <person name="Viehrig K."/>
            <person name="Ye F."/>
            <person name="Su P."/>
            <person name="Kiefer A.F."/>
            <person name="Nichols A."/>
            <person name="Cepeda A.J."/>
            <person name="Yan W."/>
            <person name="Fan B."/>
            <person name="Jiang Y."/>
            <person name="Adhikari A."/>
            <person name="Zheng C.-J."/>
            <person name="Schuster L."/>
            <person name="Cowan T.M."/>
            <person name="Smanski M.J."/>
            <person name="Chevrette M.G."/>
            <person name="De Carvalho L.P.S."/>
            <person name="Shen B."/>
        </authorList>
    </citation>
    <scope>NUCLEOTIDE SEQUENCE [LARGE SCALE GENOMIC DNA]</scope>
    <source>
        <strain evidence="1 2">NPDC087581</strain>
    </source>
</reference>
<feature type="non-terminal residue" evidence="1">
    <location>
        <position position="46"/>
    </location>
</feature>
<keyword evidence="2" id="KW-1185">Reference proteome</keyword>